<dbReference type="AlphaFoldDB" id="A0A834C785"/>
<dbReference type="PANTHER" id="PTHR23277">
    <property type="entry name" value="NECTIN-RELATED"/>
    <property type="match status" value="1"/>
</dbReference>
<dbReference type="PANTHER" id="PTHR23277:SF11">
    <property type="entry name" value="NECTIN-4"/>
    <property type="match status" value="1"/>
</dbReference>
<dbReference type="PROSITE" id="PS50835">
    <property type="entry name" value="IG_LIKE"/>
    <property type="match status" value="1"/>
</dbReference>
<evidence type="ECO:0000256" key="6">
    <source>
        <dbReference type="ARBA" id="ARBA00023180"/>
    </source>
</evidence>
<dbReference type="InterPro" id="IPR013106">
    <property type="entry name" value="Ig_V-set"/>
</dbReference>
<gene>
    <name evidence="8" type="ORF">FQA47_003751</name>
</gene>
<evidence type="ECO:0000313" key="9">
    <source>
        <dbReference type="Proteomes" id="UP000646548"/>
    </source>
</evidence>
<sequence length="132" mass="15194">MRRNEEELLLLKGDFVEPLESVTFLRYSTESQTRLPCRYKEAEGEKVVQVTWQKELPDGNREQVITAHFTDGNTEFGRYSGRVKFESTNPTADSALLIPITEDSDKGSYICHISTFPNGNFERRITLTVWSK</sequence>
<accession>A0A834C785</accession>
<organism evidence="8 9">
    <name type="scientific">Oryzias melastigma</name>
    <name type="common">Marine medaka</name>
    <dbReference type="NCBI Taxonomy" id="30732"/>
    <lineage>
        <taxon>Eukaryota</taxon>
        <taxon>Metazoa</taxon>
        <taxon>Chordata</taxon>
        <taxon>Craniata</taxon>
        <taxon>Vertebrata</taxon>
        <taxon>Euteleostomi</taxon>
        <taxon>Actinopterygii</taxon>
        <taxon>Neopterygii</taxon>
        <taxon>Teleostei</taxon>
        <taxon>Neoteleostei</taxon>
        <taxon>Acanthomorphata</taxon>
        <taxon>Ovalentaria</taxon>
        <taxon>Atherinomorphae</taxon>
        <taxon>Beloniformes</taxon>
        <taxon>Adrianichthyidae</taxon>
        <taxon>Oryziinae</taxon>
        <taxon>Oryzias</taxon>
    </lineage>
</organism>
<dbReference type="EMBL" id="WKFB01000400">
    <property type="protein sequence ID" value="KAF6724287.1"/>
    <property type="molecule type" value="Genomic_DNA"/>
</dbReference>
<evidence type="ECO:0000256" key="5">
    <source>
        <dbReference type="ARBA" id="ARBA00023157"/>
    </source>
</evidence>
<comment type="caution">
    <text evidence="8">The sequence shown here is derived from an EMBL/GenBank/DDBJ whole genome shotgun (WGS) entry which is preliminary data.</text>
</comment>
<dbReference type="GO" id="GO:0016020">
    <property type="term" value="C:membrane"/>
    <property type="evidence" value="ECO:0007669"/>
    <property type="project" value="UniProtKB-SubCell"/>
</dbReference>
<dbReference type="InterPro" id="IPR051427">
    <property type="entry name" value="Nectin/Nectin-like"/>
</dbReference>
<name>A0A834C785_ORYME</name>
<dbReference type="GO" id="GO:0007157">
    <property type="term" value="P:heterophilic cell-cell adhesion via plasma membrane cell adhesion molecules"/>
    <property type="evidence" value="ECO:0007669"/>
    <property type="project" value="TreeGrafter"/>
</dbReference>
<evidence type="ECO:0000256" key="3">
    <source>
        <dbReference type="ARBA" id="ARBA00022737"/>
    </source>
</evidence>
<evidence type="ECO:0000313" key="8">
    <source>
        <dbReference type="EMBL" id="KAF6724287.1"/>
    </source>
</evidence>
<keyword evidence="6" id="KW-0325">Glycoprotein</keyword>
<dbReference type="GO" id="GO:0005912">
    <property type="term" value="C:adherens junction"/>
    <property type="evidence" value="ECO:0007669"/>
    <property type="project" value="TreeGrafter"/>
</dbReference>
<dbReference type="GO" id="GO:0007156">
    <property type="term" value="P:homophilic cell adhesion via plasma membrane adhesion molecules"/>
    <property type="evidence" value="ECO:0007669"/>
    <property type="project" value="TreeGrafter"/>
</dbReference>
<proteinExistence type="predicted"/>
<evidence type="ECO:0000256" key="4">
    <source>
        <dbReference type="ARBA" id="ARBA00023136"/>
    </source>
</evidence>
<evidence type="ECO:0000256" key="2">
    <source>
        <dbReference type="ARBA" id="ARBA00022729"/>
    </source>
</evidence>
<dbReference type="Gene3D" id="2.60.40.10">
    <property type="entry name" value="Immunoglobulins"/>
    <property type="match status" value="1"/>
</dbReference>
<dbReference type="Pfam" id="PF07686">
    <property type="entry name" value="V-set"/>
    <property type="match status" value="1"/>
</dbReference>
<dbReference type="InterPro" id="IPR036179">
    <property type="entry name" value="Ig-like_dom_sf"/>
</dbReference>
<evidence type="ECO:0000256" key="1">
    <source>
        <dbReference type="ARBA" id="ARBA00004370"/>
    </source>
</evidence>
<keyword evidence="2" id="KW-0732">Signal</keyword>
<keyword evidence="5" id="KW-1015">Disulfide bond</keyword>
<protein>
    <submittedName>
        <fullName evidence="8">Nectin-4</fullName>
    </submittedName>
</protein>
<reference evidence="8" key="1">
    <citation type="journal article" name="BMC Genomics">
        <title>Long-read sequencing and de novo genome assembly of marine medaka (Oryzias melastigma).</title>
        <authorList>
            <person name="Liang P."/>
            <person name="Saqib H.S.A."/>
            <person name="Ni X."/>
            <person name="Shen Y."/>
        </authorList>
    </citation>
    <scope>NUCLEOTIDE SEQUENCE</scope>
    <source>
        <strain evidence="8">Bigg-433</strain>
    </source>
</reference>
<dbReference type="InterPro" id="IPR007110">
    <property type="entry name" value="Ig-like_dom"/>
</dbReference>
<dbReference type="SUPFAM" id="SSF48726">
    <property type="entry name" value="Immunoglobulin"/>
    <property type="match status" value="1"/>
</dbReference>
<feature type="domain" description="Ig-like" evidence="7">
    <location>
        <begin position="18"/>
        <end position="128"/>
    </location>
</feature>
<comment type="subcellular location">
    <subcellularLocation>
        <location evidence="1">Membrane</location>
    </subcellularLocation>
</comment>
<dbReference type="Proteomes" id="UP000646548">
    <property type="component" value="Unassembled WGS sequence"/>
</dbReference>
<evidence type="ECO:0000259" key="7">
    <source>
        <dbReference type="PROSITE" id="PS50835"/>
    </source>
</evidence>
<dbReference type="InterPro" id="IPR013783">
    <property type="entry name" value="Ig-like_fold"/>
</dbReference>
<keyword evidence="4" id="KW-0472">Membrane</keyword>
<keyword evidence="3" id="KW-0677">Repeat</keyword>